<proteinExistence type="predicted"/>
<feature type="compositionally biased region" description="Low complexity" evidence="1">
    <location>
        <begin position="474"/>
        <end position="491"/>
    </location>
</feature>
<feature type="compositionally biased region" description="Pro residues" evidence="1">
    <location>
        <begin position="159"/>
        <end position="172"/>
    </location>
</feature>
<dbReference type="GO" id="GO:0005096">
    <property type="term" value="F:GTPase activator activity"/>
    <property type="evidence" value="ECO:0007669"/>
    <property type="project" value="InterPro"/>
</dbReference>
<feature type="region of interest" description="Disordered" evidence="1">
    <location>
        <begin position="996"/>
        <end position="1231"/>
    </location>
</feature>
<feature type="compositionally biased region" description="Low complexity" evidence="1">
    <location>
        <begin position="439"/>
        <end position="452"/>
    </location>
</feature>
<feature type="compositionally biased region" description="Polar residues" evidence="1">
    <location>
        <begin position="315"/>
        <end position="324"/>
    </location>
</feature>
<keyword evidence="3" id="KW-1185">Reference proteome</keyword>
<comment type="caution">
    <text evidence="2">The sequence shown here is derived from an EMBL/GenBank/DDBJ whole genome shotgun (WGS) entry which is preliminary data.</text>
</comment>
<feature type="compositionally biased region" description="Basic and acidic residues" evidence="1">
    <location>
        <begin position="80"/>
        <end position="97"/>
    </location>
</feature>
<feature type="region of interest" description="Disordered" evidence="1">
    <location>
        <begin position="824"/>
        <end position="888"/>
    </location>
</feature>
<dbReference type="InParanoid" id="A0A401GTD5"/>
<feature type="compositionally biased region" description="Low complexity" evidence="1">
    <location>
        <begin position="593"/>
        <end position="610"/>
    </location>
</feature>
<sequence>MAVLPLSSAVDRAENWDEDFELQQSGQSRADAHPEMRLMDVTKSPLKDRKNTVQHCADAGPSMPIRRFSEQVENWDDDFRDNTDSPVRRLSHQRQDAQEAENWDADFEEDRHGQSPPRKGSRQDTWASSDEEDDYRFADREEDRTVTSRTRGAPLTIPDIPPVPPLPSPFPRSPTVSVFSVPPSSHGHDAYSYSSTAPLALRPTISGGSSAFALLPPSPPIHRERRRLRKKSRPTPHTNDIFELDDRAENSVPRPLPPSQPSTPEKKPSPGLPSPDDSSADHHPSTSTLLKTPLLSRIGSVGKKWSTARKKRASTGPSEVTLSEQRAHEHDAPPRPPSQLSSSPPSAKSSWFFRSGGAGPGPGSPPAHTSALKHESSMDRLLSLAGLDRVPQTPSRKRDERAAGSLPRELRSAANGNEVRSAMLFGGARRPVSMQVTNSASSSSSWGSRGSRPPVPRHASYGRSMVKRPATADSRSSSKARSVSASASASVEDLDVNEMPARISEGKKDGIQAKGKGKEKETEKHQGSRSFMGGMRRLSLVGSNKHWRSKTLMQTPDRKEPHTPSSPKVRAFPDEDQTTPRPPSRVVRRSQDALLPPLELQPAAPLRLPPSVSAPASSTIESLFHPHPFLEASRSHPALSAKFTAEPPLSSPPPSPLASPPRPKVPSSPPQSASLGRAAQPPKEQANNNSMPPRRNSLGDLKIPARISQAQVSLRRDLGMVREFAASIEQLKQLQDAYNTLVGEVHELIESSQPAPSRAISPTFFNLPQPISRMRSSTNPTPIPQYNRRELSVAFQLIETKYQIPWECVELLIDLGSGAPVATISPTPSSQSVPPMTSPAATDPKKSRERAITLAGDESKPAVPLPADTLTSPIANPPSPAQWRASTGRHDLTQRQLLLLRELLNNPDSSTYLSAEPHISEEEIDRNWRWGDAMNSTITLPSEESVQSGSGALNGKKRRLGMRKLRDILKSLKRSYSERPSPLPPVPVSSTSILASTESSLDLPREHQSDSVQRRRARTSTGPESMKSSREQHPNSPYATSVSLKHRSSPRRPSLASIFRLGQKSKSSQSTGQSSDDLKHPSSGSEHASSLRVADEEEDWDRVEAISEMNHAGRAPSDGAATVRGKTHRSPYSQHHQEPFPGGSPSVSQTSLNVQPSPHRSAPAGHFHLLPTRSPKLSNVRELAEHGTPPEPRPSSRSTNHAPTPSPSARYRPFRSRMSGPSGSVRSAPPQVLAHHGPGIILGTLPESRLSMTPENIQPLLENAREVHARCSECIIELQALLTVNGGPAQSQMR</sequence>
<feature type="compositionally biased region" description="Basic and acidic residues" evidence="1">
    <location>
        <begin position="1003"/>
        <end position="1013"/>
    </location>
</feature>
<evidence type="ECO:0000313" key="2">
    <source>
        <dbReference type="EMBL" id="GBE85491.1"/>
    </source>
</evidence>
<feature type="region of interest" description="Disordered" evidence="1">
    <location>
        <begin position="1"/>
        <end position="616"/>
    </location>
</feature>
<dbReference type="GO" id="GO:1902412">
    <property type="term" value="P:regulation of mitotic cytokinesis"/>
    <property type="evidence" value="ECO:0007669"/>
    <property type="project" value="InterPro"/>
</dbReference>
<protein>
    <submittedName>
        <fullName evidence="2">Uncharacterized protein</fullName>
    </submittedName>
</protein>
<feature type="compositionally biased region" description="Basic and acidic residues" evidence="1">
    <location>
        <begin position="135"/>
        <end position="146"/>
    </location>
</feature>
<feature type="compositionally biased region" description="Acidic residues" evidence="1">
    <location>
        <begin position="98"/>
        <end position="108"/>
    </location>
</feature>
<feature type="compositionally biased region" description="Low complexity" evidence="1">
    <location>
        <begin position="338"/>
        <end position="350"/>
    </location>
</feature>
<accession>A0A401GTD5</accession>
<evidence type="ECO:0000256" key="1">
    <source>
        <dbReference type="SAM" id="MobiDB-lite"/>
    </source>
</evidence>
<feature type="compositionally biased region" description="Polar residues" evidence="1">
    <location>
        <begin position="939"/>
        <end position="951"/>
    </location>
</feature>
<feature type="compositionally biased region" description="Polar residues" evidence="1">
    <location>
        <begin position="1034"/>
        <end position="1043"/>
    </location>
</feature>
<feature type="compositionally biased region" description="Basic and acidic residues" evidence="1">
    <location>
        <begin position="30"/>
        <end position="51"/>
    </location>
</feature>
<feature type="compositionally biased region" description="Polar residues" evidence="1">
    <location>
        <begin position="824"/>
        <end position="835"/>
    </location>
</feature>
<feature type="compositionally biased region" description="Low complexity" evidence="1">
    <location>
        <begin position="285"/>
        <end position="296"/>
    </location>
</feature>
<feature type="compositionally biased region" description="Pro residues" evidence="1">
    <location>
        <begin position="649"/>
        <end position="669"/>
    </location>
</feature>
<dbReference type="EMBL" id="BFAD01000008">
    <property type="protein sequence ID" value="GBE85491.1"/>
    <property type="molecule type" value="Genomic_DNA"/>
</dbReference>
<dbReference type="Proteomes" id="UP000287166">
    <property type="component" value="Unassembled WGS sequence"/>
</dbReference>
<dbReference type="RefSeq" id="XP_027616404.1">
    <property type="nucleotide sequence ID" value="XM_027760603.1"/>
</dbReference>
<feature type="compositionally biased region" description="Polar residues" evidence="1">
    <location>
        <begin position="1145"/>
        <end position="1158"/>
    </location>
</feature>
<feature type="region of interest" description="Disordered" evidence="1">
    <location>
        <begin position="643"/>
        <end position="701"/>
    </location>
</feature>
<feature type="compositionally biased region" description="Low complexity" evidence="1">
    <location>
        <begin position="173"/>
        <end position="185"/>
    </location>
</feature>
<feature type="compositionally biased region" description="Basic and acidic residues" evidence="1">
    <location>
        <begin position="504"/>
        <end position="526"/>
    </location>
</feature>
<gene>
    <name evidence="2" type="ORF">SCP_0800080</name>
</gene>
<organism evidence="2 3">
    <name type="scientific">Sparassis crispa</name>
    <dbReference type="NCBI Taxonomy" id="139825"/>
    <lineage>
        <taxon>Eukaryota</taxon>
        <taxon>Fungi</taxon>
        <taxon>Dikarya</taxon>
        <taxon>Basidiomycota</taxon>
        <taxon>Agaricomycotina</taxon>
        <taxon>Agaricomycetes</taxon>
        <taxon>Polyporales</taxon>
        <taxon>Sparassidaceae</taxon>
        <taxon>Sparassis</taxon>
    </lineage>
</organism>
<dbReference type="Pfam" id="PF20162">
    <property type="entry name" value="Etd1"/>
    <property type="match status" value="1"/>
</dbReference>
<feature type="compositionally biased region" description="Low complexity" evidence="1">
    <location>
        <begin position="1062"/>
        <end position="1075"/>
    </location>
</feature>
<dbReference type="OrthoDB" id="2554322at2759"/>
<feature type="region of interest" description="Disordered" evidence="1">
    <location>
        <begin position="939"/>
        <end position="962"/>
    </location>
</feature>
<dbReference type="GeneID" id="38782408"/>
<dbReference type="InterPro" id="IPR045342">
    <property type="entry name" value="Etd1"/>
</dbReference>
<reference evidence="2 3" key="1">
    <citation type="journal article" date="2018" name="Sci. Rep.">
        <title>Genome sequence of the cauliflower mushroom Sparassis crispa (Hanabiratake) and its association with beneficial usage.</title>
        <authorList>
            <person name="Kiyama R."/>
            <person name="Furutani Y."/>
            <person name="Kawaguchi K."/>
            <person name="Nakanishi T."/>
        </authorList>
    </citation>
    <scope>NUCLEOTIDE SEQUENCE [LARGE SCALE GENOMIC DNA]</scope>
</reference>
<evidence type="ECO:0000313" key="3">
    <source>
        <dbReference type="Proteomes" id="UP000287166"/>
    </source>
</evidence>
<feature type="compositionally biased region" description="Basic residues" evidence="1">
    <location>
        <begin position="223"/>
        <end position="234"/>
    </location>
</feature>
<name>A0A401GTD5_9APHY</name>